<dbReference type="GO" id="GO:0020037">
    <property type="term" value="F:heme binding"/>
    <property type="evidence" value="ECO:0007669"/>
    <property type="project" value="InterPro"/>
</dbReference>
<evidence type="ECO:0000256" key="5">
    <source>
        <dbReference type="ARBA" id="ARBA00012109"/>
    </source>
</evidence>
<evidence type="ECO:0000256" key="3">
    <source>
        <dbReference type="ARBA" id="ARBA00004406"/>
    </source>
</evidence>
<feature type="binding site" description="axial binding residue" evidence="13">
    <location>
        <position position="162"/>
    </location>
    <ligand>
        <name>heme</name>
        <dbReference type="ChEBI" id="CHEBI:30413"/>
    </ligand>
    <ligandPart>
        <name>Fe</name>
        <dbReference type="ChEBI" id="CHEBI:18248"/>
    </ligandPart>
</feature>
<dbReference type="Ensembl" id="ENSVKKT00000003723.1">
    <property type="protein sequence ID" value="ENSVKKP00000003625.1"/>
    <property type="gene ID" value="ENSVKKG00000002656.1"/>
</dbReference>
<evidence type="ECO:0000256" key="10">
    <source>
        <dbReference type="ARBA" id="ARBA00023002"/>
    </source>
</evidence>
<dbReference type="AlphaFoldDB" id="A0A8D2IXT4"/>
<dbReference type="PANTHER" id="PTHR24289">
    <property type="entry name" value="STEROID 17-ALPHA-HYDROXYLASE/17,20 LYASE"/>
    <property type="match status" value="1"/>
</dbReference>
<evidence type="ECO:0000256" key="2">
    <source>
        <dbReference type="ARBA" id="ARBA00004174"/>
    </source>
</evidence>
<evidence type="ECO:0000256" key="11">
    <source>
        <dbReference type="ARBA" id="ARBA00023004"/>
    </source>
</evidence>
<comment type="cofactor">
    <cofactor evidence="1 13">
        <name>heme</name>
        <dbReference type="ChEBI" id="CHEBI:30413"/>
    </cofactor>
</comment>
<evidence type="ECO:0000313" key="16">
    <source>
        <dbReference type="Proteomes" id="UP000694545"/>
    </source>
</evidence>
<comment type="subcellular location">
    <subcellularLocation>
        <location evidence="3">Endoplasmic reticulum membrane</location>
        <topology evidence="3">Peripheral membrane protein</topology>
    </subcellularLocation>
    <subcellularLocation>
        <location evidence="2">Microsome membrane</location>
        <topology evidence="2">Peripheral membrane protein</topology>
    </subcellularLocation>
</comment>
<dbReference type="GO" id="GO:0042448">
    <property type="term" value="P:progesterone metabolic process"/>
    <property type="evidence" value="ECO:0007669"/>
    <property type="project" value="TreeGrafter"/>
</dbReference>
<dbReference type="InterPro" id="IPR017972">
    <property type="entry name" value="Cyt_P450_CS"/>
</dbReference>
<evidence type="ECO:0000256" key="12">
    <source>
        <dbReference type="ARBA" id="ARBA00023033"/>
    </source>
</evidence>
<evidence type="ECO:0000313" key="15">
    <source>
        <dbReference type="Ensembl" id="ENSVKKP00000003625.1"/>
    </source>
</evidence>
<evidence type="ECO:0000256" key="6">
    <source>
        <dbReference type="ARBA" id="ARBA00022617"/>
    </source>
</evidence>
<evidence type="ECO:0000256" key="7">
    <source>
        <dbReference type="ARBA" id="ARBA00022723"/>
    </source>
</evidence>
<keyword evidence="11 13" id="KW-0408">Iron</keyword>
<dbReference type="GO" id="GO:0004508">
    <property type="term" value="F:steroid 17-alpha-monooxygenase activity"/>
    <property type="evidence" value="ECO:0007669"/>
    <property type="project" value="TreeGrafter"/>
</dbReference>
<dbReference type="Gene3D" id="1.10.630.10">
    <property type="entry name" value="Cytochrome P450"/>
    <property type="match status" value="1"/>
</dbReference>
<keyword evidence="8" id="KW-0256">Endoplasmic reticulum</keyword>
<proteinExistence type="inferred from homology"/>
<reference evidence="15" key="2">
    <citation type="submission" date="2025-09" db="UniProtKB">
        <authorList>
            <consortium name="Ensembl"/>
        </authorList>
    </citation>
    <scope>IDENTIFICATION</scope>
</reference>
<keyword evidence="10 14" id="KW-0560">Oxidoreductase</keyword>
<dbReference type="GO" id="GO:0005506">
    <property type="term" value="F:iron ion binding"/>
    <property type="evidence" value="ECO:0007669"/>
    <property type="project" value="InterPro"/>
</dbReference>
<comment type="similarity">
    <text evidence="4 14">Belongs to the cytochrome P450 family.</text>
</comment>
<keyword evidence="6 13" id="KW-0349">Heme</keyword>
<dbReference type="PANTHER" id="PTHR24289:SF21">
    <property type="entry name" value="CYTOCHROME P450 1A"/>
    <property type="match status" value="1"/>
</dbReference>
<name>A0A8D2IXT4_VARKO</name>
<sequence>MYLATYPEVQKKIQEEIGTNPDPPPSRPLFFRSPSPRLDFNKPASHSLCLADQTIGRERKPRLSDRPMLPYTEAFIMEVFRHTTFVPFTIPHCTNRDTTVNGFYIPRDTCVFVNQWQVNHDPKLWKDPCDFSPERFLSADGTGISRNEVEKVLLFGLGKRRCLGENIGKWEIFLFLTTLVQTLEFHVLNRETVDMTPRYGLTMKYKMSHVSFKANLQIRFSTGQ</sequence>
<accession>A0A8D2IXT4</accession>
<evidence type="ECO:0000256" key="4">
    <source>
        <dbReference type="ARBA" id="ARBA00010617"/>
    </source>
</evidence>
<dbReference type="Pfam" id="PF00067">
    <property type="entry name" value="p450"/>
    <property type="match status" value="1"/>
</dbReference>
<keyword evidence="16" id="KW-1185">Reference proteome</keyword>
<evidence type="ECO:0000256" key="1">
    <source>
        <dbReference type="ARBA" id="ARBA00001971"/>
    </source>
</evidence>
<protein>
    <recommendedName>
        <fullName evidence="5">unspecific monooxygenase</fullName>
        <ecNumber evidence="5">1.14.14.1</ecNumber>
    </recommendedName>
</protein>
<evidence type="ECO:0000256" key="9">
    <source>
        <dbReference type="ARBA" id="ARBA00022848"/>
    </source>
</evidence>
<dbReference type="InterPro" id="IPR001128">
    <property type="entry name" value="Cyt_P450"/>
</dbReference>
<dbReference type="PROSITE" id="PS00086">
    <property type="entry name" value="CYTOCHROME_P450"/>
    <property type="match status" value="1"/>
</dbReference>
<organism evidence="15 16">
    <name type="scientific">Varanus komodoensis</name>
    <name type="common">Komodo dragon</name>
    <dbReference type="NCBI Taxonomy" id="61221"/>
    <lineage>
        <taxon>Eukaryota</taxon>
        <taxon>Metazoa</taxon>
        <taxon>Chordata</taxon>
        <taxon>Craniata</taxon>
        <taxon>Vertebrata</taxon>
        <taxon>Euteleostomi</taxon>
        <taxon>Lepidosauria</taxon>
        <taxon>Squamata</taxon>
        <taxon>Bifurcata</taxon>
        <taxon>Unidentata</taxon>
        <taxon>Episquamata</taxon>
        <taxon>Toxicofera</taxon>
        <taxon>Anguimorpha</taxon>
        <taxon>Paleoanguimorpha</taxon>
        <taxon>Varanoidea</taxon>
        <taxon>Varanidae</taxon>
        <taxon>Varanus</taxon>
    </lineage>
</organism>
<keyword evidence="7 13" id="KW-0479">Metal-binding</keyword>
<dbReference type="PRINTS" id="PR00463">
    <property type="entry name" value="EP450I"/>
</dbReference>
<keyword evidence="9" id="KW-0492">Microsome</keyword>
<reference evidence="15" key="1">
    <citation type="submission" date="2025-08" db="UniProtKB">
        <authorList>
            <consortium name="Ensembl"/>
        </authorList>
    </citation>
    <scope>IDENTIFICATION</scope>
</reference>
<keyword evidence="12 14" id="KW-0503">Monooxygenase</keyword>
<dbReference type="SUPFAM" id="SSF48264">
    <property type="entry name" value="Cytochrome P450"/>
    <property type="match status" value="1"/>
</dbReference>
<dbReference type="EC" id="1.14.14.1" evidence="5"/>
<dbReference type="GO" id="GO:0042446">
    <property type="term" value="P:hormone biosynthetic process"/>
    <property type="evidence" value="ECO:0007669"/>
    <property type="project" value="TreeGrafter"/>
</dbReference>
<dbReference type="PRINTS" id="PR00385">
    <property type="entry name" value="P450"/>
</dbReference>
<dbReference type="InterPro" id="IPR002401">
    <property type="entry name" value="Cyt_P450_E_grp-I"/>
</dbReference>
<dbReference type="InterPro" id="IPR036396">
    <property type="entry name" value="Cyt_P450_sf"/>
</dbReference>
<evidence type="ECO:0000256" key="13">
    <source>
        <dbReference type="PIRSR" id="PIRSR602401-1"/>
    </source>
</evidence>
<dbReference type="GO" id="GO:0005789">
    <property type="term" value="C:endoplasmic reticulum membrane"/>
    <property type="evidence" value="ECO:0007669"/>
    <property type="project" value="UniProtKB-SubCell"/>
</dbReference>
<evidence type="ECO:0000256" key="14">
    <source>
        <dbReference type="RuleBase" id="RU000461"/>
    </source>
</evidence>
<evidence type="ECO:0000256" key="8">
    <source>
        <dbReference type="ARBA" id="ARBA00022824"/>
    </source>
</evidence>
<dbReference type="Proteomes" id="UP000694545">
    <property type="component" value="Unplaced"/>
</dbReference>